<organism evidence="2">
    <name type="scientific">mine drainage metagenome</name>
    <dbReference type="NCBI Taxonomy" id="410659"/>
    <lineage>
        <taxon>unclassified sequences</taxon>
        <taxon>metagenomes</taxon>
        <taxon>ecological metagenomes</taxon>
    </lineage>
</organism>
<proteinExistence type="predicted"/>
<dbReference type="InterPro" id="IPR010921">
    <property type="entry name" value="Trp_repressor/repl_initiator"/>
</dbReference>
<gene>
    <name evidence="2" type="ORF">B1B_15693</name>
</gene>
<dbReference type="SUPFAM" id="SSF48295">
    <property type="entry name" value="TrpR-like"/>
    <property type="match status" value="1"/>
</dbReference>
<dbReference type="EMBL" id="AUZY01010437">
    <property type="protein sequence ID" value="EQD38696.1"/>
    <property type="molecule type" value="Genomic_DNA"/>
</dbReference>
<reference evidence="2" key="1">
    <citation type="submission" date="2013-08" db="EMBL/GenBank/DDBJ databases">
        <authorList>
            <person name="Mendez C."/>
            <person name="Richter M."/>
            <person name="Ferrer M."/>
            <person name="Sanchez J."/>
        </authorList>
    </citation>
    <scope>NUCLEOTIDE SEQUENCE</scope>
</reference>
<evidence type="ECO:0000256" key="1">
    <source>
        <dbReference type="SAM" id="MobiDB-lite"/>
    </source>
</evidence>
<sequence>MVDADLSDGLAASPSRRRRSSEERRRIVEETLGAGSSVARVARKHGVNANQVFPWRRLYRDGKLGAPPQGAMKLLPVSVSDEEELPKPAPVEGVPLRA</sequence>
<dbReference type="GO" id="GO:0043565">
    <property type="term" value="F:sequence-specific DNA binding"/>
    <property type="evidence" value="ECO:0007669"/>
    <property type="project" value="InterPro"/>
</dbReference>
<dbReference type="PANTHER" id="PTHR37936:SF3">
    <property type="entry name" value="TRANSPOSASE INSC FOR INSERTION ELEMENT IS2A-RELATED"/>
    <property type="match status" value="1"/>
</dbReference>
<dbReference type="InterPro" id="IPR002514">
    <property type="entry name" value="Transposase_8"/>
</dbReference>
<reference evidence="2" key="2">
    <citation type="journal article" date="2014" name="ISME J.">
        <title>Microbial stratification in low pH oxic and suboxic macroscopic growths along an acid mine drainage.</title>
        <authorList>
            <person name="Mendez-Garcia C."/>
            <person name="Mesa V."/>
            <person name="Sprenger R.R."/>
            <person name="Richter M."/>
            <person name="Diez M.S."/>
            <person name="Solano J."/>
            <person name="Bargiela R."/>
            <person name="Golyshina O.V."/>
            <person name="Manteca A."/>
            <person name="Ramos J.L."/>
            <person name="Gallego J.R."/>
            <person name="Llorente I."/>
            <person name="Martins Dos Santos V.A."/>
            <person name="Jensen O.N."/>
            <person name="Pelaez A.I."/>
            <person name="Sanchez J."/>
            <person name="Ferrer M."/>
        </authorList>
    </citation>
    <scope>NUCLEOTIDE SEQUENCE</scope>
</reference>
<feature type="region of interest" description="Disordered" evidence="1">
    <location>
        <begin position="79"/>
        <end position="98"/>
    </location>
</feature>
<dbReference type="GO" id="GO:0006313">
    <property type="term" value="P:DNA transposition"/>
    <property type="evidence" value="ECO:0007669"/>
    <property type="project" value="InterPro"/>
</dbReference>
<dbReference type="AlphaFoldDB" id="T0YT05"/>
<dbReference type="GO" id="GO:0004803">
    <property type="term" value="F:transposase activity"/>
    <property type="evidence" value="ECO:0007669"/>
    <property type="project" value="InterPro"/>
</dbReference>
<accession>T0YT05</accession>
<dbReference type="Pfam" id="PF01527">
    <property type="entry name" value="HTH_Tnp_1"/>
    <property type="match status" value="1"/>
</dbReference>
<protein>
    <submittedName>
        <fullName evidence="2">Transposase IS3/IS911</fullName>
    </submittedName>
</protein>
<comment type="caution">
    <text evidence="2">The sequence shown here is derived from an EMBL/GenBank/DDBJ whole genome shotgun (WGS) entry which is preliminary data.</text>
</comment>
<evidence type="ECO:0000313" key="2">
    <source>
        <dbReference type="EMBL" id="EQD38696.1"/>
    </source>
</evidence>
<name>T0YT05_9ZZZZ</name>
<dbReference type="PANTHER" id="PTHR37936">
    <property type="entry name" value="TRANSPOSASE INSC FOR INSERTION ELEMENT IS2A-RELATED"/>
    <property type="match status" value="1"/>
</dbReference>
<feature type="region of interest" description="Disordered" evidence="1">
    <location>
        <begin position="1"/>
        <end position="28"/>
    </location>
</feature>
<dbReference type="NCBIfam" id="NF047595">
    <property type="entry name" value="IS66_ISRel24_TnpA"/>
    <property type="match status" value="1"/>
</dbReference>